<dbReference type="EMBL" id="CP036259">
    <property type="protein sequence ID" value="QDR82920.1"/>
    <property type="molecule type" value="Genomic_DNA"/>
</dbReference>
<dbReference type="PANTHER" id="PTHR30126">
    <property type="entry name" value="HTH-TYPE TRANSCRIPTIONAL REGULATOR"/>
    <property type="match status" value="1"/>
</dbReference>
<dbReference type="CDD" id="cd05466">
    <property type="entry name" value="PBP2_LTTR_substrate"/>
    <property type="match status" value="1"/>
</dbReference>
<dbReference type="InterPro" id="IPR000847">
    <property type="entry name" value="LysR_HTH_N"/>
</dbReference>
<comment type="similarity">
    <text evidence="1">Belongs to the LysR transcriptional regulatory family.</text>
</comment>
<evidence type="ECO:0000256" key="2">
    <source>
        <dbReference type="ARBA" id="ARBA00023015"/>
    </source>
</evidence>
<dbReference type="GO" id="GO:0003700">
    <property type="term" value="F:DNA-binding transcription factor activity"/>
    <property type="evidence" value="ECO:0007669"/>
    <property type="project" value="InterPro"/>
</dbReference>
<dbReference type="Gene3D" id="3.40.190.290">
    <property type="match status" value="1"/>
</dbReference>
<dbReference type="InterPro" id="IPR036390">
    <property type="entry name" value="WH_DNA-bd_sf"/>
</dbReference>
<dbReference type="FunFam" id="1.10.10.10:FF:000001">
    <property type="entry name" value="LysR family transcriptional regulator"/>
    <property type="match status" value="1"/>
</dbReference>
<evidence type="ECO:0000256" key="3">
    <source>
        <dbReference type="ARBA" id="ARBA00023125"/>
    </source>
</evidence>
<dbReference type="KEGG" id="sted:SPTER_43690"/>
<organism evidence="6 7">
    <name type="scientific">Sporomusa termitida</name>
    <dbReference type="NCBI Taxonomy" id="2377"/>
    <lineage>
        <taxon>Bacteria</taxon>
        <taxon>Bacillati</taxon>
        <taxon>Bacillota</taxon>
        <taxon>Negativicutes</taxon>
        <taxon>Selenomonadales</taxon>
        <taxon>Sporomusaceae</taxon>
        <taxon>Sporomusa</taxon>
    </lineage>
</organism>
<dbReference type="SUPFAM" id="SSF53850">
    <property type="entry name" value="Periplasmic binding protein-like II"/>
    <property type="match status" value="1"/>
</dbReference>
<dbReference type="OrthoDB" id="1684752at2"/>
<dbReference type="PANTHER" id="PTHR30126:SF100">
    <property type="entry name" value="LYSR-FAMILY TRANSCRIPTIONAL REGULATOR"/>
    <property type="match status" value="1"/>
</dbReference>
<keyword evidence="7" id="KW-1185">Reference proteome</keyword>
<evidence type="ECO:0000313" key="7">
    <source>
        <dbReference type="Proteomes" id="UP000320776"/>
    </source>
</evidence>
<keyword evidence="3" id="KW-0238">DNA-binding</keyword>
<keyword evidence="2" id="KW-0805">Transcription regulation</keyword>
<dbReference type="Pfam" id="PF03466">
    <property type="entry name" value="LysR_substrate"/>
    <property type="match status" value="1"/>
</dbReference>
<dbReference type="RefSeq" id="WP_144352253.1">
    <property type="nucleotide sequence ID" value="NZ_CP036259.1"/>
</dbReference>
<keyword evidence="4" id="KW-0804">Transcription</keyword>
<dbReference type="AlphaFoldDB" id="A0A517DZZ2"/>
<dbReference type="GO" id="GO:0000976">
    <property type="term" value="F:transcription cis-regulatory region binding"/>
    <property type="evidence" value="ECO:0007669"/>
    <property type="project" value="TreeGrafter"/>
</dbReference>
<name>A0A517DZZ2_9FIRM</name>
<dbReference type="Pfam" id="PF00126">
    <property type="entry name" value="HTH_1"/>
    <property type="match status" value="1"/>
</dbReference>
<sequence length="302" mass="33792">MELRELKTFVTTAKLLSFTKAAKDLGYAQSTITNQIQALEQDLGTMLFERLGKQIKLTQDGEYLYTYADQILKLADEAKDLISNSLTPRGSLTIGTAESLCTYRLSEVFNSFRALYPKVELNIRFDTCCDYRTHLRKNTIDLAFLPDITCTENDLITHVLFDVPMAVIAAPNHPLAKMQQILPAHMNEQALILTEPGCSYRRLFESMLTQVGAKPASVLGVSSNEVIKRFVADGWGIGFLPYATVRQELAANRLLALPWQGPAFAITAQLLYHKEKWLSPALREFIKVTLEILKNTTGAGVE</sequence>
<evidence type="ECO:0000256" key="4">
    <source>
        <dbReference type="ARBA" id="ARBA00023163"/>
    </source>
</evidence>
<reference evidence="6 7" key="1">
    <citation type="submission" date="2019-02" db="EMBL/GenBank/DDBJ databases">
        <title>Closed genome of Sporomusa termitida DSM 4440.</title>
        <authorList>
            <person name="Poehlein A."/>
            <person name="Daniel R."/>
        </authorList>
    </citation>
    <scope>NUCLEOTIDE SEQUENCE [LARGE SCALE GENOMIC DNA]</scope>
    <source>
        <strain evidence="6 7">DSM 4440</strain>
    </source>
</reference>
<evidence type="ECO:0000313" key="6">
    <source>
        <dbReference type="EMBL" id="QDR82920.1"/>
    </source>
</evidence>
<evidence type="ECO:0000256" key="1">
    <source>
        <dbReference type="ARBA" id="ARBA00009437"/>
    </source>
</evidence>
<dbReference type="PROSITE" id="PS50931">
    <property type="entry name" value="HTH_LYSR"/>
    <property type="match status" value="1"/>
</dbReference>
<dbReference type="Gene3D" id="1.10.10.10">
    <property type="entry name" value="Winged helix-like DNA-binding domain superfamily/Winged helix DNA-binding domain"/>
    <property type="match status" value="1"/>
</dbReference>
<accession>A0A517DZZ2</accession>
<gene>
    <name evidence="6" type="primary">gltR_2</name>
    <name evidence="6" type="ORF">SPTER_43690</name>
</gene>
<dbReference type="InterPro" id="IPR036388">
    <property type="entry name" value="WH-like_DNA-bd_sf"/>
</dbReference>
<feature type="domain" description="HTH lysR-type" evidence="5">
    <location>
        <begin position="1"/>
        <end position="58"/>
    </location>
</feature>
<dbReference type="Proteomes" id="UP000320776">
    <property type="component" value="Chromosome"/>
</dbReference>
<dbReference type="PRINTS" id="PR00039">
    <property type="entry name" value="HTHLYSR"/>
</dbReference>
<dbReference type="SUPFAM" id="SSF46785">
    <property type="entry name" value="Winged helix' DNA-binding domain"/>
    <property type="match status" value="1"/>
</dbReference>
<dbReference type="InterPro" id="IPR005119">
    <property type="entry name" value="LysR_subst-bd"/>
</dbReference>
<proteinExistence type="inferred from homology"/>
<evidence type="ECO:0000259" key="5">
    <source>
        <dbReference type="PROSITE" id="PS50931"/>
    </source>
</evidence>
<protein>
    <submittedName>
        <fullName evidence="6">HTH-type transcriptional regulator GltR</fullName>
    </submittedName>
</protein>